<dbReference type="CDD" id="cd04730">
    <property type="entry name" value="NPD_like"/>
    <property type="match status" value="1"/>
</dbReference>
<keyword evidence="3" id="KW-0560">Oxidoreductase</keyword>
<dbReference type="PANTHER" id="PTHR32332">
    <property type="entry name" value="2-NITROPROPANE DIOXYGENASE"/>
    <property type="match status" value="1"/>
</dbReference>
<dbReference type="SUPFAM" id="SSF51412">
    <property type="entry name" value="Inosine monophosphate dehydrogenase (IMPDH)"/>
    <property type="match status" value="1"/>
</dbReference>
<evidence type="ECO:0008006" key="6">
    <source>
        <dbReference type="Google" id="ProtNLM"/>
    </source>
</evidence>
<organism evidence="4 5">
    <name type="scientific">Orbilia brochopaga</name>
    <dbReference type="NCBI Taxonomy" id="3140254"/>
    <lineage>
        <taxon>Eukaryota</taxon>
        <taxon>Fungi</taxon>
        <taxon>Dikarya</taxon>
        <taxon>Ascomycota</taxon>
        <taxon>Pezizomycotina</taxon>
        <taxon>Orbiliomycetes</taxon>
        <taxon>Orbiliales</taxon>
        <taxon>Orbiliaceae</taxon>
        <taxon>Orbilia</taxon>
    </lineage>
</organism>
<sequence length="317" mass="32430">MSDFKKNYPWTVSPLIVGAPMRPFAGTALAHAISAAGGLGFVGAGVDISNLAQTLTDYKSTLATSPIPNVSQDILPIGLGILLFGADLSTCIKAISAPGCAPAAIWLFAASEPQQLKTWADAVRDATAGKTKIWIQVSSVAGALEALALARPDVLVIQGGDAGGHGRYESAGLISFVPEAIDAVTAACAEIGVPLPGFIAAGGIADRRGVAAVQALGAAGAALGTRYLASEEAAGLTAEYQAAVLKTSDGGRSTTRTDTYDPVKGTRVFPEGYGGRWMVNEGQEGEVKKKMWAGTGVGLVKKVMSAADITRELRGET</sequence>
<keyword evidence="1" id="KW-0285">Flavoprotein</keyword>
<name>A0AAV9UFX8_9PEZI</name>
<dbReference type="EMBL" id="JAVHNQ010000008">
    <property type="protein sequence ID" value="KAK6340557.1"/>
    <property type="molecule type" value="Genomic_DNA"/>
</dbReference>
<evidence type="ECO:0000313" key="5">
    <source>
        <dbReference type="Proteomes" id="UP001375240"/>
    </source>
</evidence>
<evidence type="ECO:0000313" key="4">
    <source>
        <dbReference type="EMBL" id="KAK6340557.1"/>
    </source>
</evidence>
<keyword evidence="5" id="KW-1185">Reference proteome</keyword>
<reference evidence="4 5" key="1">
    <citation type="submission" date="2019-10" db="EMBL/GenBank/DDBJ databases">
        <authorList>
            <person name="Palmer J.M."/>
        </authorList>
    </citation>
    <scope>NUCLEOTIDE SEQUENCE [LARGE SCALE GENOMIC DNA]</scope>
    <source>
        <strain evidence="4 5">TWF696</strain>
    </source>
</reference>
<dbReference type="PANTHER" id="PTHR32332:SF34">
    <property type="entry name" value="2-NITROPROPANE DIOXYGENASE FAMILY, PUTATIVE-RELATED"/>
    <property type="match status" value="1"/>
</dbReference>
<keyword evidence="2" id="KW-0288">FMN</keyword>
<dbReference type="AlphaFoldDB" id="A0AAV9UFX8"/>
<dbReference type="Pfam" id="PF03060">
    <property type="entry name" value="NMO"/>
    <property type="match status" value="1"/>
</dbReference>
<dbReference type="InterPro" id="IPR004136">
    <property type="entry name" value="NMO"/>
</dbReference>
<accession>A0AAV9UFX8</accession>
<proteinExistence type="predicted"/>
<evidence type="ECO:0000256" key="1">
    <source>
        <dbReference type="ARBA" id="ARBA00022630"/>
    </source>
</evidence>
<evidence type="ECO:0000256" key="3">
    <source>
        <dbReference type="ARBA" id="ARBA00023002"/>
    </source>
</evidence>
<evidence type="ECO:0000256" key="2">
    <source>
        <dbReference type="ARBA" id="ARBA00022643"/>
    </source>
</evidence>
<dbReference type="GO" id="GO:0018580">
    <property type="term" value="F:nitronate monooxygenase activity"/>
    <property type="evidence" value="ECO:0007669"/>
    <property type="project" value="InterPro"/>
</dbReference>
<dbReference type="Proteomes" id="UP001375240">
    <property type="component" value="Unassembled WGS sequence"/>
</dbReference>
<gene>
    <name evidence="4" type="ORF">TWF696_008884</name>
</gene>
<comment type="caution">
    <text evidence="4">The sequence shown here is derived from an EMBL/GenBank/DDBJ whole genome shotgun (WGS) entry which is preliminary data.</text>
</comment>
<dbReference type="Gene3D" id="3.20.20.70">
    <property type="entry name" value="Aldolase class I"/>
    <property type="match status" value="1"/>
</dbReference>
<dbReference type="InterPro" id="IPR013785">
    <property type="entry name" value="Aldolase_TIM"/>
</dbReference>
<protein>
    <recommendedName>
        <fullName evidence="6">Nitronate monooxygenase domain-containing protein</fullName>
    </recommendedName>
</protein>